<name>A0A5B8SXJ3_9GAMM</name>
<organism evidence="1 2">
    <name type="scientific">Pistricoccus aurantiacus</name>
    <dbReference type="NCBI Taxonomy" id="1883414"/>
    <lineage>
        <taxon>Bacteria</taxon>
        <taxon>Pseudomonadati</taxon>
        <taxon>Pseudomonadota</taxon>
        <taxon>Gammaproteobacteria</taxon>
        <taxon>Oceanospirillales</taxon>
        <taxon>Halomonadaceae</taxon>
        <taxon>Pistricoccus</taxon>
    </lineage>
</organism>
<gene>
    <name evidence="1" type="ORF">FGL86_02945</name>
</gene>
<dbReference type="Pfam" id="PF09611">
    <property type="entry name" value="Cas_Csy1"/>
    <property type="match status" value="1"/>
</dbReference>
<dbReference type="OrthoDB" id="9780724at2"/>
<accession>A0A5B8SXJ3</accession>
<evidence type="ECO:0000313" key="2">
    <source>
        <dbReference type="Proteomes" id="UP000321272"/>
    </source>
</evidence>
<proteinExistence type="predicted"/>
<protein>
    <submittedName>
        <fullName evidence="1">Uncharacterized protein</fullName>
    </submittedName>
</protein>
<evidence type="ECO:0000313" key="1">
    <source>
        <dbReference type="EMBL" id="QEA40794.1"/>
    </source>
</evidence>
<keyword evidence="2" id="KW-1185">Reference proteome</keyword>
<dbReference type="KEGG" id="paur:FGL86_02945"/>
<dbReference type="InterPro" id="IPR013397">
    <property type="entry name" value="CRISPR-assoc_prot_Csy1"/>
</dbReference>
<reference evidence="1 2" key="1">
    <citation type="submission" date="2019-06" db="EMBL/GenBank/DDBJ databases">
        <title>Genome analyses of bacteria isolated from kimchi.</title>
        <authorList>
            <person name="Lee S."/>
            <person name="Ahn S."/>
            <person name="Roh S."/>
        </authorList>
    </citation>
    <scope>NUCLEOTIDE SEQUENCE [LARGE SCALE GENOMIC DNA]</scope>
    <source>
        <strain evidence="1 2">CBA4606</strain>
    </source>
</reference>
<dbReference type="EMBL" id="CP042382">
    <property type="protein sequence ID" value="QEA40794.1"/>
    <property type="molecule type" value="Genomic_DNA"/>
</dbReference>
<sequence length="131" mass="14674">MSSHSENRAVEIRQLMQTFIDERLAGKLEKLASDDPKREALVEQFEFEAWVGDAARRVSRLQVVTHALKATHPAAKGSSRYVEPAALPDMPLVGSCKAPDDRLSHRSYPLLAARDLIAQFIQEQRDGYQTA</sequence>
<dbReference type="Proteomes" id="UP000321272">
    <property type="component" value="Chromosome"/>
</dbReference>
<dbReference type="AlphaFoldDB" id="A0A5B8SXJ3"/>